<dbReference type="AlphaFoldDB" id="A0A0M2HDU9"/>
<evidence type="ECO:0000256" key="3">
    <source>
        <dbReference type="ARBA" id="ARBA00023082"/>
    </source>
</evidence>
<accession>A0A0M2HDU9</accession>
<dbReference type="Proteomes" id="UP000033956">
    <property type="component" value="Unassembled WGS sequence"/>
</dbReference>
<dbReference type="Gene3D" id="1.10.1740.10">
    <property type="match status" value="1"/>
</dbReference>
<dbReference type="InterPro" id="IPR036388">
    <property type="entry name" value="WH-like_DNA-bd_sf"/>
</dbReference>
<evidence type="ECO:0000256" key="1">
    <source>
        <dbReference type="ARBA" id="ARBA00010641"/>
    </source>
</evidence>
<evidence type="ECO:0000259" key="7">
    <source>
        <dbReference type="Pfam" id="PF08281"/>
    </source>
</evidence>
<dbReference type="OrthoDB" id="4184921at2"/>
<evidence type="ECO:0000313" key="8">
    <source>
        <dbReference type="EMBL" id="KJL44794.1"/>
    </source>
</evidence>
<gene>
    <name evidence="8" type="primary">sigE_1</name>
    <name evidence="8" type="ORF">RS81_00447</name>
</gene>
<comment type="similarity">
    <text evidence="1">Belongs to the sigma-70 factor family. ECF subfamily.</text>
</comment>
<dbReference type="NCBIfam" id="TIGR02937">
    <property type="entry name" value="sigma70-ECF"/>
    <property type="match status" value="1"/>
</dbReference>
<proteinExistence type="inferred from homology"/>
<dbReference type="SUPFAM" id="SSF88946">
    <property type="entry name" value="Sigma2 domain of RNA polymerase sigma factors"/>
    <property type="match status" value="1"/>
</dbReference>
<dbReference type="Pfam" id="PF04542">
    <property type="entry name" value="Sigma70_r2"/>
    <property type="match status" value="1"/>
</dbReference>
<dbReference type="InterPro" id="IPR013324">
    <property type="entry name" value="RNA_pol_sigma_r3/r4-like"/>
</dbReference>
<dbReference type="InterPro" id="IPR013325">
    <property type="entry name" value="RNA_pol_sigma_r2"/>
</dbReference>
<protein>
    <submittedName>
        <fullName evidence="8">ECF RNA polymerase sigma factor SigE</fullName>
    </submittedName>
</protein>
<evidence type="ECO:0000313" key="9">
    <source>
        <dbReference type="Proteomes" id="UP000033956"/>
    </source>
</evidence>
<dbReference type="PATRIC" id="fig|92835.4.peg.459"/>
<dbReference type="PANTHER" id="PTHR43133">
    <property type="entry name" value="RNA POLYMERASE ECF-TYPE SIGMA FACTO"/>
    <property type="match status" value="1"/>
</dbReference>
<dbReference type="PANTHER" id="PTHR43133:SF8">
    <property type="entry name" value="RNA POLYMERASE SIGMA FACTOR HI_1459-RELATED"/>
    <property type="match status" value="1"/>
</dbReference>
<dbReference type="RefSeq" id="WP_052682325.1">
    <property type="nucleotide sequence ID" value="NZ_BAAAUP010000011.1"/>
</dbReference>
<dbReference type="EMBL" id="JYIZ01000029">
    <property type="protein sequence ID" value="KJL44794.1"/>
    <property type="molecule type" value="Genomic_DNA"/>
</dbReference>
<dbReference type="InterPro" id="IPR039425">
    <property type="entry name" value="RNA_pol_sigma-70-like"/>
</dbReference>
<evidence type="ECO:0000256" key="5">
    <source>
        <dbReference type="ARBA" id="ARBA00023163"/>
    </source>
</evidence>
<organism evidence="8 9">
    <name type="scientific">Microbacterium terrae</name>
    <dbReference type="NCBI Taxonomy" id="69369"/>
    <lineage>
        <taxon>Bacteria</taxon>
        <taxon>Bacillati</taxon>
        <taxon>Actinomycetota</taxon>
        <taxon>Actinomycetes</taxon>
        <taxon>Micrococcales</taxon>
        <taxon>Microbacteriaceae</taxon>
        <taxon>Microbacterium</taxon>
    </lineage>
</organism>
<keyword evidence="9" id="KW-1185">Reference proteome</keyword>
<evidence type="ECO:0000256" key="4">
    <source>
        <dbReference type="ARBA" id="ARBA00023125"/>
    </source>
</evidence>
<dbReference type="Pfam" id="PF08281">
    <property type="entry name" value="Sigma70_r4_2"/>
    <property type="match status" value="1"/>
</dbReference>
<dbReference type="InterPro" id="IPR014284">
    <property type="entry name" value="RNA_pol_sigma-70_dom"/>
</dbReference>
<sequence>MRDGFEELFRSHHSDLRRFVVRRAGSAAADDIVASTFELALGKLPSHHPHPVGWLFRTADNLCKADVRRQAREHRAVRDAVVFAARDDDDDVDVLLGLLATLPPAQQEVLQLTYWDRLSAADVGVVLGCSERAVWKRISRAKAALRAAWPAPEDRDAWDQMMTVGQTDDH</sequence>
<dbReference type="GO" id="GO:0016987">
    <property type="term" value="F:sigma factor activity"/>
    <property type="evidence" value="ECO:0007669"/>
    <property type="project" value="UniProtKB-KW"/>
</dbReference>
<name>A0A0M2HDU9_9MICO</name>
<dbReference type="STRING" id="92835.RS81_00447"/>
<feature type="domain" description="RNA polymerase sigma-70 region 2" evidence="6">
    <location>
        <begin position="8"/>
        <end position="72"/>
    </location>
</feature>
<dbReference type="SUPFAM" id="SSF88659">
    <property type="entry name" value="Sigma3 and sigma4 domains of RNA polymerase sigma factors"/>
    <property type="match status" value="1"/>
</dbReference>
<dbReference type="Gene3D" id="1.10.10.10">
    <property type="entry name" value="Winged helix-like DNA-binding domain superfamily/Winged helix DNA-binding domain"/>
    <property type="match status" value="1"/>
</dbReference>
<evidence type="ECO:0000256" key="2">
    <source>
        <dbReference type="ARBA" id="ARBA00023015"/>
    </source>
</evidence>
<comment type="caution">
    <text evidence="8">The sequence shown here is derived from an EMBL/GenBank/DDBJ whole genome shotgun (WGS) entry which is preliminary data.</text>
</comment>
<keyword evidence="4" id="KW-0238">DNA-binding</keyword>
<reference evidence="8 9" key="1">
    <citation type="submission" date="2015-02" db="EMBL/GenBank/DDBJ databases">
        <title>Draft genome sequences of ten Microbacterium spp. with emphasis on heavy metal contaminated environments.</title>
        <authorList>
            <person name="Corretto E."/>
        </authorList>
    </citation>
    <scope>NUCLEOTIDE SEQUENCE [LARGE SCALE GENOMIC DNA]</scope>
    <source>
        <strain evidence="8 9">DSM 12510</strain>
    </source>
</reference>
<dbReference type="InterPro" id="IPR007627">
    <property type="entry name" value="RNA_pol_sigma70_r2"/>
</dbReference>
<feature type="domain" description="RNA polymerase sigma factor 70 region 4 type 2" evidence="7">
    <location>
        <begin position="95"/>
        <end position="145"/>
    </location>
</feature>
<evidence type="ECO:0000259" key="6">
    <source>
        <dbReference type="Pfam" id="PF04542"/>
    </source>
</evidence>
<keyword evidence="3" id="KW-0731">Sigma factor</keyword>
<dbReference type="GO" id="GO:0006352">
    <property type="term" value="P:DNA-templated transcription initiation"/>
    <property type="evidence" value="ECO:0007669"/>
    <property type="project" value="InterPro"/>
</dbReference>
<keyword evidence="2" id="KW-0805">Transcription regulation</keyword>
<dbReference type="CDD" id="cd06171">
    <property type="entry name" value="Sigma70_r4"/>
    <property type="match status" value="1"/>
</dbReference>
<keyword evidence="5" id="KW-0804">Transcription</keyword>
<dbReference type="GO" id="GO:0003677">
    <property type="term" value="F:DNA binding"/>
    <property type="evidence" value="ECO:0007669"/>
    <property type="project" value="UniProtKB-KW"/>
</dbReference>
<dbReference type="InterPro" id="IPR013249">
    <property type="entry name" value="RNA_pol_sigma70_r4_t2"/>
</dbReference>